<dbReference type="Proteomes" id="UP000077521">
    <property type="component" value="Unassembled WGS sequence"/>
</dbReference>
<feature type="region of interest" description="Disordered" evidence="1">
    <location>
        <begin position="42"/>
        <end position="78"/>
    </location>
</feature>
<dbReference type="AlphaFoldDB" id="A0A8T8TJP0"/>
<keyword evidence="4" id="KW-1185">Reference proteome</keyword>
<feature type="compositionally biased region" description="Basic and acidic residues" evidence="1">
    <location>
        <begin position="367"/>
        <end position="405"/>
    </location>
</feature>
<evidence type="ECO:0000313" key="4">
    <source>
        <dbReference type="Proteomes" id="UP000077521"/>
    </source>
</evidence>
<feature type="compositionally biased region" description="Basic and acidic residues" evidence="1">
    <location>
        <begin position="331"/>
        <end position="345"/>
    </location>
</feature>
<reference evidence="3" key="1">
    <citation type="submission" date="2016-04" db="EMBL/GenBank/DDBJ databases">
        <authorList>
            <person name="Nguyen H.D."/>
            <person name="Samba Siva P."/>
            <person name="Cullis J."/>
            <person name="Levesque C.A."/>
            <person name="Hambleton S."/>
        </authorList>
    </citation>
    <scope>NUCLEOTIDE SEQUENCE</scope>
    <source>
        <strain evidence="3">DAOMC 236416</strain>
    </source>
</reference>
<evidence type="ECO:0000313" key="3">
    <source>
        <dbReference type="EMBL" id="KAE8260954.1"/>
    </source>
</evidence>
<evidence type="ECO:0008006" key="5">
    <source>
        <dbReference type="Google" id="ProtNLM"/>
    </source>
</evidence>
<sequence length="405" mass="43491">MMYSSSLSRGLFASATRASPAAKNSLQSALAVSPNSLNLIAASSRQQRQQQQHVSTRTFSTSSLRWAANPQAGKPTSENVSHMVKNIKEEAGQVAASLTNSIAGRAGSGAGKRSGGGESEGAEGLISGTQEILADVKGVTAEMTRAMPQPALVWGAAGVIPYVTTAGASIYLARQAWLVGNGIDTHLDLDTAQALLLHAQNIQVSYGAIMLSFLGAIHWGFEFSKFGGTVGNRRYVLGLVPVALAWPTLLLNPSLALVSQWATFVTIWFIDLKATNAGWAPKWYSTYRFWLTFFVGTSIIATLAGTRYYSNDTATSGQRSASAKLLQSKLESHEKGDKVEAKVGGDIEATPAGEEGDSFVKLTNLKKQKEEEEARKKKEQEKEKKSVKQEEKLSKQMENADSKDA</sequence>
<feature type="compositionally biased region" description="Low complexity" evidence="1">
    <location>
        <begin position="42"/>
        <end position="52"/>
    </location>
</feature>
<keyword evidence="2" id="KW-0812">Transmembrane</keyword>
<feature type="transmembrane region" description="Helical" evidence="2">
    <location>
        <begin position="236"/>
        <end position="269"/>
    </location>
</feature>
<name>A0A8T8TJP0_9BASI</name>
<gene>
    <name evidence="3" type="ORF">A4X13_0g42</name>
</gene>
<feature type="transmembrane region" description="Helical" evidence="2">
    <location>
        <begin position="289"/>
        <end position="309"/>
    </location>
</feature>
<evidence type="ECO:0000256" key="2">
    <source>
        <dbReference type="SAM" id="Phobius"/>
    </source>
</evidence>
<dbReference type="InterPro" id="IPR021836">
    <property type="entry name" value="DUF3429"/>
</dbReference>
<feature type="compositionally biased region" description="Polar residues" evidence="1">
    <location>
        <begin position="53"/>
        <end position="64"/>
    </location>
</feature>
<dbReference type="EMBL" id="LWDF02000001">
    <property type="protein sequence ID" value="KAE8260954.1"/>
    <property type="molecule type" value="Genomic_DNA"/>
</dbReference>
<accession>A0A8T8TJP0</accession>
<dbReference type="PANTHER" id="PTHR15887">
    <property type="entry name" value="TRANSMEMBRANE PROTEIN 69"/>
    <property type="match status" value="1"/>
</dbReference>
<protein>
    <recommendedName>
        <fullName evidence="5">Mitochondrial inner membrane protein 1</fullName>
    </recommendedName>
</protein>
<feature type="region of interest" description="Disordered" evidence="1">
    <location>
        <begin position="331"/>
        <end position="405"/>
    </location>
</feature>
<keyword evidence="2" id="KW-1133">Transmembrane helix</keyword>
<reference evidence="3" key="2">
    <citation type="journal article" date="2019" name="IMA Fungus">
        <title>Genome sequencing and comparison of five Tilletia species to identify candidate genes for the detection of regulated species infecting wheat.</title>
        <authorList>
            <person name="Nguyen H.D.T."/>
            <person name="Sultana T."/>
            <person name="Kesanakurti P."/>
            <person name="Hambleton S."/>
        </authorList>
    </citation>
    <scope>NUCLEOTIDE SEQUENCE</scope>
    <source>
        <strain evidence="3">DAOMC 236416</strain>
    </source>
</reference>
<keyword evidence="2" id="KW-0472">Membrane</keyword>
<evidence type="ECO:0000256" key="1">
    <source>
        <dbReference type="SAM" id="MobiDB-lite"/>
    </source>
</evidence>
<proteinExistence type="predicted"/>
<organism evidence="3 4">
    <name type="scientific">Tilletia indica</name>
    <dbReference type="NCBI Taxonomy" id="43049"/>
    <lineage>
        <taxon>Eukaryota</taxon>
        <taxon>Fungi</taxon>
        <taxon>Dikarya</taxon>
        <taxon>Basidiomycota</taxon>
        <taxon>Ustilaginomycotina</taxon>
        <taxon>Exobasidiomycetes</taxon>
        <taxon>Tilletiales</taxon>
        <taxon>Tilletiaceae</taxon>
        <taxon>Tilletia</taxon>
    </lineage>
</organism>
<dbReference type="Pfam" id="PF11911">
    <property type="entry name" value="DUF3429"/>
    <property type="match status" value="1"/>
</dbReference>
<comment type="caution">
    <text evidence="3">The sequence shown here is derived from an EMBL/GenBank/DDBJ whole genome shotgun (WGS) entry which is preliminary data.</text>
</comment>
<feature type="transmembrane region" description="Helical" evidence="2">
    <location>
        <begin position="151"/>
        <end position="172"/>
    </location>
</feature>
<dbReference type="PANTHER" id="PTHR15887:SF1">
    <property type="entry name" value="TRANSMEMBRANE PROTEIN 69"/>
    <property type="match status" value="1"/>
</dbReference>
<feature type="transmembrane region" description="Helical" evidence="2">
    <location>
        <begin position="204"/>
        <end position="224"/>
    </location>
</feature>